<proteinExistence type="predicted"/>
<evidence type="ECO:0000256" key="1">
    <source>
        <dbReference type="SAM" id="Phobius"/>
    </source>
</evidence>
<organism evidence="2 3">
    <name type="scientific">Galbibacter orientalis DSM 19592</name>
    <dbReference type="NCBI Taxonomy" id="926559"/>
    <lineage>
        <taxon>Bacteria</taxon>
        <taxon>Pseudomonadati</taxon>
        <taxon>Bacteroidota</taxon>
        <taxon>Flavobacteriia</taxon>
        <taxon>Flavobacteriales</taxon>
        <taxon>Flavobacteriaceae</taxon>
        <taxon>Galbibacter</taxon>
    </lineage>
</organism>
<dbReference type="eggNOG" id="ENOG5033FDX">
    <property type="taxonomic scope" value="Bacteria"/>
</dbReference>
<keyword evidence="1" id="KW-0812">Transmembrane</keyword>
<dbReference type="OrthoDB" id="1179771at2"/>
<feature type="transmembrane region" description="Helical" evidence="1">
    <location>
        <begin position="36"/>
        <end position="56"/>
    </location>
</feature>
<keyword evidence="3" id="KW-1185">Reference proteome</keyword>
<dbReference type="RefSeq" id="WP_008613006.1">
    <property type="nucleotide sequence ID" value="NZ_JH651379.1"/>
</dbReference>
<dbReference type="AlphaFoldDB" id="I3C7B8"/>
<keyword evidence="1" id="KW-0472">Membrane</keyword>
<dbReference type="HOGENOM" id="CLU_198310_0_0_10"/>
<reference evidence="2 3" key="1">
    <citation type="submission" date="2012-02" db="EMBL/GenBank/DDBJ databases">
        <title>Improved High-Quality Draft genome of Joostella marina DSM 19592.</title>
        <authorList>
            <consortium name="US DOE Joint Genome Institute (JGI-PGF)"/>
            <person name="Lucas S."/>
            <person name="Copeland A."/>
            <person name="Lapidus A."/>
            <person name="Bruce D."/>
            <person name="Goodwin L."/>
            <person name="Pitluck S."/>
            <person name="Peters L."/>
            <person name="Chertkov O."/>
            <person name="Ovchinnikova G."/>
            <person name="Kyrpides N."/>
            <person name="Mavromatis K."/>
            <person name="Detter J.C."/>
            <person name="Han C."/>
            <person name="Land M."/>
            <person name="Hauser L."/>
            <person name="Markowitz V."/>
            <person name="Cheng J.-F."/>
            <person name="Hugenholtz P."/>
            <person name="Woyke T."/>
            <person name="Wu D."/>
            <person name="Tindall B."/>
            <person name="Brambilla E."/>
            <person name="Klenk H.-P."/>
            <person name="Eisen J.A."/>
        </authorList>
    </citation>
    <scope>NUCLEOTIDE SEQUENCE [LARGE SCALE GENOMIC DNA]</scope>
    <source>
        <strain evidence="2 3">DSM 19592</strain>
    </source>
</reference>
<feature type="transmembrane region" description="Helical" evidence="1">
    <location>
        <begin position="7"/>
        <end position="30"/>
    </location>
</feature>
<gene>
    <name evidence="2" type="ORF">JoomaDRAFT_2532</name>
</gene>
<evidence type="ECO:0000313" key="2">
    <source>
        <dbReference type="EMBL" id="EIJ39511.1"/>
    </source>
</evidence>
<keyword evidence="1" id="KW-1133">Transmembrane helix</keyword>
<dbReference type="EMBL" id="JH651379">
    <property type="protein sequence ID" value="EIJ39511.1"/>
    <property type="molecule type" value="Genomic_DNA"/>
</dbReference>
<name>I3C7B8_9FLAO</name>
<protein>
    <submittedName>
        <fullName evidence="2">Uncharacterized protein</fullName>
    </submittedName>
</protein>
<dbReference type="Proteomes" id="UP000004690">
    <property type="component" value="Unassembled WGS sequence"/>
</dbReference>
<accession>I3C7B8</accession>
<evidence type="ECO:0000313" key="3">
    <source>
        <dbReference type="Proteomes" id="UP000004690"/>
    </source>
</evidence>
<sequence>MKPKTKALVYNLVGFIGLFLIIRFSLLYLLPQVSHIVLVLAAAVAASILAPKFAVVELNGKEQIKMKWIFLKGFRDIN</sequence>